<evidence type="ECO:0000313" key="3">
    <source>
        <dbReference type="Proteomes" id="UP000035036"/>
    </source>
</evidence>
<dbReference type="RefSeq" id="WP_040200746.1">
    <property type="nucleotide sequence ID" value="NZ_CP010311.1"/>
</dbReference>
<organism evidence="2 3">
    <name type="scientific">Geoalkalibacter subterraneus</name>
    <dbReference type="NCBI Taxonomy" id="483547"/>
    <lineage>
        <taxon>Bacteria</taxon>
        <taxon>Pseudomonadati</taxon>
        <taxon>Thermodesulfobacteriota</taxon>
        <taxon>Desulfuromonadia</taxon>
        <taxon>Desulfuromonadales</taxon>
        <taxon>Geoalkalibacteraceae</taxon>
        <taxon>Geoalkalibacter</taxon>
    </lineage>
</organism>
<dbReference type="EMBL" id="CP010311">
    <property type="protein sequence ID" value="AJF06921.1"/>
    <property type="molecule type" value="Genomic_DNA"/>
</dbReference>
<reference evidence="2 3" key="1">
    <citation type="journal article" date="2015" name="Genome Announc.">
        <title>Genomes of Geoalkalibacter ferrihydriticus Z-0531T and Geoalkalibacter subterraneus Red1T, Two Haloalkaliphilic Metal-Reducing Deltaproteobacteria.</title>
        <authorList>
            <person name="Badalamenti J.P."/>
            <person name="Krajmalnik-Brown R."/>
            <person name="Torres C.I."/>
            <person name="Bond D.R."/>
        </authorList>
    </citation>
    <scope>NUCLEOTIDE SEQUENCE [LARGE SCALE GENOMIC DNA]</scope>
    <source>
        <strain evidence="2 3">Red1</strain>
    </source>
</reference>
<name>A0A0B5FTG7_9BACT</name>
<proteinExistence type="predicted"/>
<dbReference type="HOGENOM" id="CLU_917531_0_0_7"/>
<sequence length="303" mass="33377">MRLFKALTPLILLCCALAACGGPDKPAWLVNDPEGYDTKSYVFARGAGDSQLEAEKQARLFILQQIAPAYFASQEPFVLLAEKNITTLDYWKDEKEGQHHVIATLDRREAVVPLWKAVQELEEGVDFALDQAQEEPSRAEQMQRLELASELQRARSVLAERIKVVQPDASIDAGAALLAEIEHRMSALLRGMTFNVEVQGDTEGVTRGGLVRTMAGRGLELAPAFDRDLLVQAQVELDQSPGRMEASALLKAFDDQGRLLESFDLSVQETEAVSTEMILESLGRTAADRLIVLLQRGGEGDIK</sequence>
<dbReference type="PROSITE" id="PS51257">
    <property type="entry name" value="PROKAR_LIPOPROTEIN"/>
    <property type="match status" value="1"/>
</dbReference>
<evidence type="ECO:0008006" key="4">
    <source>
        <dbReference type="Google" id="ProtNLM"/>
    </source>
</evidence>
<accession>A0A0B5FTG7</accession>
<dbReference type="AlphaFoldDB" id="A0A0B5FTG7"/>
<protein>
    <recommendedName>
        <fullName evidence="4">LPP20 lipoprotein</fullName>
    </recommendedName>
</protein>
<feature type="chain" id="PRO_5002102103" description="LPP20 lipoprotein" evidence="1">
    <location>
        <begin position="22"/>
        <end position="303"/>
    </location>
</feature>
<feature type="signal peptide" evidence="1">
    <location>
        <begin position="1"/>
        <end position="21"/>
    </location>
</feature>
<evidence type="ECO:0000313" key="2">
    <source>
        <dbReference type="EMBL" id="AJF06921.1"/>
    </source>
</evidence>
<keyword evidence="3" id="KW-1185">Reference proteome</keyword>
<dbReference type="Proteomes" id="UP000035036">
    <property type="component" value="Chromosome"/>
</dbReference>
<evidence type="ECO:0000256" key="1">
    <source>
        <dbReference type="SAM" id="SignalP"/>
    </source>
</evidence>
<dbReference type="KEGG" id="gsb:GSUB_10650"/>
<gene>
    <name evidence="2" type="ORF">GSUB_10650</name>
</gene>
<keyword evidence="1" id="KW-0732">Signal</keyword>